<organism evidence="1 2">
    <name type="scientific">Salipaludibacillus keqinensis</name>
    <dbReference type="NCBI Taxonomy" id="2045207"/>
    <lineage>
        <taxon>Bacteria</taxon>
        <taxon>Bacillati</taxon>
        <taxon>Bacillota</taxon>
        <taxon>Bacilli</taxon>
        <taxon>Bacillales</taxon>
        <taxon>Bacillaceae</taxon>
    </lineage>
</organism>
<proteinExistence type="predicted"/>
<evidence type="ECO:0000313" key="2">
    <source>
        <dbReference type="Proteomes" id="UP000248214"/>
    </source>
</evidence>
<name>A0A323TEB3_9BACI</name>
<dbReference type="AlphaFoldDB" id="A0A323TEB3"/>
<protein>
    <submittedName>
        <fullName evidence="1">Uncharacterized protein</fullName>
    </submittedName>
</protein>
<dbReference type="EMBL" id="PDOD01000002">
    <property type="protein sequence ID" value="PYZ93421.1"/>
    <property type="molecule type" value="Genomic_DNA"/>
</dbReference>
<dbReference type="RefSeq" id="WP_110609453.1">
    <property type="nucleotide sequence ID" value="NZ_PDOD01000002.1"/>
</dbReference>
<evidence type="ECO:0000313" key="1">
    <source>
        <dbReference type="EMBL" id="PYZ93421.1"/>
    </source>
</evidence>
<dbReference type="Proteomes" id="UP000248214">
    <property type="component" value="Unassembled WGS sequence"/>
</dbReference>
<accession>A0A323TEB3</accession>
<reference evidence="1 2" key="1">
    <citation type="submission" date="2017-10" db="EMBL/GenBank/DDBJ databases">
        <title>Bacillus sp. nov., a halophilic bacterium isolated from a Keqin Lake.</title>
        <authorList>
            <person name="Wang H."/>
        </authorList>
    </citation>
    <scope>NUCLEOTIDE SEQUENCE [LARGE SCALE GENOMIC DNA]</scope>
    <source>
        <strain evidence="1 2">KQ-12</strain>
    </source>
</reference>
<gene>
    <name evidence="1" type="ORF">CR194_09600</name>
</gene>
<sequence>MKLEAADLPEKERDTFLFIQHLPTQEKKTLWKLIRGSNKDHICMVNRLTPSVHALITQGLVTINKSYKQKNQISLFILRKTPHLMKKLQDLGREE</sequence>
<keyword evidence="2" id="KW-1185">Reference proteome</keyword>
<comment type="caution">
    <text evidence="1">The sequence shown here is derived from an EMBL/GenBank/DDBJ whole genome shotgun (WGS) entry which is preliminary data.</text>
</comment>
<dbReference type="OrthoDB" id="2971428at2"/>